<dbReference type="InterPro" id="IPR015996">
    <property type="entry name" value="UCP028451"/>
</dbReference>
<dbReference type="Pfam" id="PF09365">
    <property type="entry name" value="DUF2461"/>
    <property type="match status" value="1"/>
</dbReference>
<sequence length="225" mass="26866">MPFFQQTLDFLVENRLRNSREWFRAHKEQYQKFVLAPFVELAARLGPAMLELDPLLVVEPRVDRTISRIYRDTRFARDKSLYRDVMWCAFQRDRKVYGEPPGFVFELSPAGFRWGCGYYQAPPGLMRAMRELILEGARSFQRAQAAVGTDGRFAVEGDRYKRSPCPDQPEELRDWLDRRCISLMHSSRDFDLLFSDQLCVRLEEDFRRLEPVYDFFWEVERRARL</sequence>
<keyword evidence="2" id="KW-1185">Reference proteome</keyword>
<protein>
    <submittedName>
        <fullName evidence="1">DUF2461 domain-containing protein</fullName>
    </submittedName>
</protein>
<dbReference type="InterPro" id="IPR012808">
    <property type="entry name" value="CHP02453"/>
</dbReference>
<evidence type="ECO:0000313" key="2">
    <source>
        <dbReference type="Proteomes" id="UP000653127"/>
    </source>
</evidence>
<dbReference type="AlphaFoldDB" id="A0A926DXT6"/>
<reference evidence="1" key="1">
    <citation type="submission" date="2020-08" db="EMBL/GenBank/DDBJ databases">
        <title>Genome public.</title>
        <authorList>
            <person name="Liu C."/>
            <person name="Sun Q."/>
        </authorList>
    </citation>
    <scope>NUCLEOTIDE SEQUENCE</scope>
    <source>
        <strain evidence="1">NSJ-31</strain>
    </source>
</reference>
<dbReference type="PIRSF" id="PIRSF028451">
    <property type="entry name" value="UCP028451"/>
    <property type="match status" value="1"/>
</dbReference>
<proteinExistence type="predicted"/>
<dbReference type="PANTHER" id="PTHR36452:SF1">
    <property type="entry name" value="DUF2461 DOMAIN-CONTAINING PROTEIN"/>
    <property type="match status" value="1"/>
</dbReference>
<comment type="caution">
    <text evidence="1">The sequence shown here is derived from an EMBL/GenBank/DDBJ whole genome shotgun (WGS) entry which is preliminary data.</text>
</comment>
<organism evidence="1 2">
    <name type="scientific">Ligaoa zhengdingensis</name>
    <dbReference type="NCBI Taxonomy" id="2763658"/>
    <lineage>
        <taxon>Bacteria</taxon>
        <taxon>Bacillati</taxon>
        <taxon>Bacillota</taxon>
        <taxon>Clostridia</taxon>
        <taxon>Eubacteriales</taxon>
        <taxon>Oscillospiraceae</taxon>
        <taxon>Ligaoa</taxon>
    </lineage>
</organism>
<name>A0A926DXT6_9FIRM</name>
<dbReference type="EMBL" id="JACRST010000002">
    <property type="protein sequence ID" value="MBC8545878.1"/>
    <property type="molecule type" value="Genomic_DNA"/>
</dbReference>
<dbReference type="PANTHER" id="PTHR36452">
    <property type="entry name" value="CHROMOSOME 12, WHOLE GENOME SHOTGUN SEQUENCE"/>
    <property type="match status" value="1"/>
</dbReference>
<dbReference type="Proteomes" id="UP000653127">
    <property type="component" value="Unassembled WGS sequence"/>
</dbReference>
<evidence type="ECO:0000313" key="1">
    <source>
        <dbReference type="EMBL" id="MBC8545878.1"/>
    </source>
</evidence>
<dbReference type="RefSeq" id="WP_249282028.1">
    <property type="nucleotide sequence ID" value="NZ_JACRST010000002.1"/>
</dbReference>
<gene>
    <name evidence="1" type="ORF">H8711_02850</name>
</gene>
<accession>A0A926DXT6</accession>